<evidence type="ECO:0000256" key="3">
    <source>
        <dbReference type="ARBA" id="ARBA00023295"/>
    </source>
</evidence>
<accession>A0A3M7ES72</accession>
<dbReference type="Gene3D" id="3.20.20.80">
    <property type="entry name" value="Glycosidases"/>
    <property type="match status" value="2"/>
</dbReference>
<dbReference type="InterPro" id="IPR013780">
    <property type="entry name" value="Glyco_hydro_b"/>
</dbReference>
<keyword evidence="3" id="KW-0326">Glycosidase</keyword>
<dbReference type="AlphaFoldDB" id="A0A3M7ES72"/>
<dbReference type="InterPro" id="IPR041036">
    <property type="entry name" value="GH5_C"/>
</dbReference>
<evidence type="ECO:0000313" key="7">
    <source>
        <dbReference type="EMBL" id="RMY79373.1"/>
    </source>
</evidence>
<dbReference type="PANTHER" id="PTHR31308:SF5">
    <property type="entry name" value="ERGOSTERYL-BETA-GLUCOSIDASE"/>
    <property type="match status" value="1"/>
</dbReference>
<dbReference type="VEuPathDB" id="FungiDB:BTJ68_05047"/>
<keyword evidence="2" id="KW-0378">Hydrolase</keyword>
<name>A0A3M7ES72_HORWE</name>
<dbReference type="InterPro" id="IPR017853">
    <property type="entry name" value="GH"/>
</dbReference>
<feature type="compositionally biased region" description="Low complexity" evidence="4">
    <location>
        <begin position="634"/>
        <end position="661"/>
    </location>
</feature>
<evidence type="ECO:0000256" key="2">
    <source>
        <dbReference type="ARBA" id="ARBA00022801"/>
    </source>
</evidence>
<dbReference type="InterPro" id="IPR052066">
    <property type="entry name" value="Glycosphingolipid_Hydrolases"/>
</dbReference>
<dbReference type="GO" id="GO:0000272">
    <property type="term" value="P:polysaccharide catabolic process"/>
    <property type="evidence" value="ECO:0007669"/>
    <property type="project" value="InterPro"/>
</dbReference>
<evidence type="ECO:0000259" key="5">
    <source>
        <dbReference type="Pfam" id="PF00150"/>
    </source>
</evidence>
<feature type="region of interest" description="Disordered" evidence="4">
    <location>
        <begin position="617"/>
        <end position="670"/>
    </location>
</feature>
<organism evidence="7 8">
    <name type="scientific">Hortaea werneckii</name>
    <name type="common">Black yeast</name>
    <name type="synonym">Cladosporium werneckii</name>
    <dbReference type="NCBI Taxonomy" id="91943"/>
    <lineage>
        <taxon>Eukaryota</taxon>
        <taxon>Fungi</taxon>
        <taxon>Dikarya</taxon>
        <taxon>Ascomycota</taxon>
        <taxon>Pezizomycotina</taxon>
        <taxon>Dothideomycetes</taxon>
        <taxon>Dothideomycetidae</taxon>
        <taxon>Mycosphaerellales</taxon>
        <taxon>Teratosphaeriaceae</taxon>
        <taxon>Hortaea</taxon>
    </lineage>
</organism>
<comment type="similarity">
    <text evidence="1">Belongs to the glycosyl hydrolase 5 (cellulase A) family.</text>
</comment>
<protein>
    <recommendedName>
        <fullName evidence="9">Glycoside hydrolase family 5 C-terminal domain-containing protein</fullName>
    </recommendedName>
</protein>
<dbReference type="SUPFAM" id="SSF51445">
    <property type="entry name" value="(Trans)glycosidases"/>
    <property type="match status" value="1"/>
</dbReference>
<feature type="region of interest" description="Disordered" evidence="4">
    <location>
        <begin position="749"/>
        <end position="769"/>
    </location>
</feature>
<dbReference type="FunFam" id="3.20.20.80:FF:000174">
    <property type="entry name" value="YIR007W-like protein"/>
    <property type="match status" value="1"/>
</dbReference>
<feature type="compositionally biased region" description="Gly residues" evidence="4">
    <location>
        <begin position="754"/>
        <end position="766"/>
    </location>
</feature>
<dbReference type="GO" id="GO:1904462">
    <property type="term" value="P:ergosteryl 3-beta-D-glucoside catabolic process"/>
    <property type="evidence" value="ECO:0007669"/>
    <property type="project" value="TreeGrafter"/>
</dbReference>
<dbReference type="Pfam" id="PF00150">
    <property type="entry name" value="Cellulase"/>
    <property type="match status" value="1"/>
</dbReference>
<dbReference type="InterPro" id="IPR001547">
    <property type="entry name" value="Glyco_hydro_5"/>
</dbReference>
<feature type="region of interest" description="Disordered" evidence="4">
    <location>
        <begin position="801"/>
        <end position="825"/>
    </location>
</feature>
<evidence type="ECO:0000313" key="8">
    <source>
        <dbReference type="Proteomes" id="UP000269539"/>
    </source>
</evidence>
<dbReference type="Gene3D" id="2.60.40.1180">
    <property type="entry name" value="Golgi alpha-mannosidase II"/>
    <property type="match status" value="1"/>
</dbReference>
<sequence>MPAASRTGATRTWQSGSTFECNHHHQFPTPPVMAPLRLHIAGNRFRDPHNREITLHGINVAGDTKYPAHPPVPSHEKEHFFEGDTVSFVDRPFPLHEAPIHFARLKRWGYNSIRYLFTWEALEHAGPGKYDEDFCRHTVEVLRVAKRYGFHVFMDPHQDVWSRFTGGSGAPMWTIYACGLDPKEFAVTEASLVQNTWPDPADFPKMVWATNYQRIACQTIFTMFFAGKEFAPKCVIDGKNIQDYLQDHFIAACAHLARRIHEAGDLHGETVIGYESVNEPNNGFVGHPDLANIPKNQNLRKYTCPTGFQAMLTGSGRAVEMDTYAFGTFGPYKSGTQLVDPKGHTAWLDPASWDDTKYGWKRADSWKLGTDIWAQHGVWNPKTDELLKPQYFLQHPQTGEKMDTEFFLNNNFLYYYRKYKSAIRDIWPEAIMLMQPQPFEIPPDIKGTADDDPNMVFASHFYDGITLITKKWNKLWNVDVLGVLRGRYLSPAFALKIGEGAIRRCFRDQLDEIRKEGEEHMGEHPLIFTEIGIPYDMDDAYAYRTGDYSSQAAAIDANFFAVEGSGAAGLTWWLYTVENSHRWGDNWNGEDLSIYCHEDRALPPPRADLTASTYYKDEDAESDASGQKAKKNPSYSMSRTTTTTTSSSTSPVQTQQQQQQQNPPGYRAAQSYIRPHPTYTHGTLLSHGFDLKTCSFSLVLTATSPTPQESPTEIFLPAFHFPQGNGKTSVEISGGKWEVLTVDDNERVVEGRRGGGGGGGGGGEDAAGGDVAAPQQVLRWWHGAGEQRLVVKGLRRKKGGLYVPRRDEDEDSEEEEGEDGEGLLDSYWEMGRNCAVM</sequence>
<reference evidence="7 8" key="1">
    <citation type="journal article" date="2018" name="BMC Genomics">
        <title>Genomic evidence for intraspecific hybridization in a clonal and extremely halotolerant yeast.</title>
        <authorList>
            <person name="Gostincar C."/>
            <person name="Stajich J.E."/>
            <person name="Zupancic J."/>
            <person name="Zalar P."/>
            <person name="Gunde-Cimerman N."/>
        </authorList>
    </citation>
    <scope>NUCLEOTIDE SEQUENCE [LARGE SCALE GENOMIC DNA]</scope>
    <source>
        <strain evidence="7 8">EXF-10513</strain>
    </source>
</reference>
<dbReference type="GO" id="GO:0050295">
    <property type="term" value="F:steryl-beta-glucosidase activity"/>
    <property type="evidence" value="ECO:0007669"/>
    <property type="project" value="TreeGrafter"/>
</dbReference>
<dbReference type="PANTHER" id="PTHR31308">
    <property type="match status" value="1"/>
</dbReference>
<feature type="compositionally biased region" description="Acidic residues" evidence="4">
    <location>
        <begin position="808"/>
        <end position="822"/>
    </location>
</feature>
<evidence type="ECO:0000256" key="4">
    <source>
        <dbReference type="SAM" id="MobiDB-lite"/>
    </source>
</evidence>
<evidence type="ECO:0000259" key="6">
    <source>
        <dbReference type="Pfam" id="PF18564"/>
    </source>
</evidence>
<dbReference type="Proteomes" id="UP000269539">
    <property type="component" value="Unassembled WGS sequence"/>
</dbReference>
<evidence type="ECO:0000256" key="1">
    <source>
        <dbReference type="ARBA" id="ARBA00005641"/>
    </source>
</evidence>
<feature type="domain" description="Glycoside hydrolase family 5" evidence="5">
    <location>
        <begin position="103"/>
        <end position="161"/>
    </location>
</feature>
<dbReference type="Pfam" id="PF18564">
    <property type="entry name" value="Glyco_hydro_5_C"/>
    <property type="match status" value="1"/>
</dbReference>
<comment type="caution">
    <text evidence="7">The sequence shown here is derived from an EMBL/GenBank/DDBJ whole genome shotgun (WGS) entry which is preliminary data.</text>
</comment>
<evidence type="ECO:0008006" key="9">
    <source>
        <dbReference type="Google" id="ProtNLM"/>
    </source>
</evidence>
<dbReference type="EMBL" id="QWIO01001103">
    <property type="protein sequence ID" value="RMY79373.1"/>
    <property type="molecule type" value="Genomic_DNA"/>
</dbReference>
<proteinExistence type="inferred from homology"/>
<dbReference type="FunFam" id="3.20.20.80:FF:000131">
    <property type="entry name" value="Glycoside hydrolase superfamily"/>
    <property type="match status" value="1"/>
</dbReference>
<gene>
    <name evidence="7" type="ORF">D0864_09107</name>
</gene>
<feature type="domain" description="Glycoside hydrolase family 5 C-terminal" evidence="6">
    <location>
        <begin position="674"/>
        <end position="743"/>
    </location>
</feature>